<keyword evidence="3" id="KW-1185">Reference proteome</keyword>
<feature type="transmembrane region" description="Helical" evidence="1">
    <location>
        <begin position="35"/>
        <end position="54"/>
    </location>
</feature>
<evidence type="ECO:0000313" key="2">
    <source>
        <dbReference type="EMBL" id="RFN57893.1"/>
    </source>
</evidence>
<keyword evidence="1" id="KW-1133">Transmembrane helix</keyword>
<sequence length="214" mass="24945">MELFLFLGKVGVIAVVVNTILFFKSFTYNGKAFKIFTYYLLLISIIQVATYLFREFTDNNLYMSNVYIIVQFAALTLFYRKLLNLKILLYIGVLVLTFLGYQYVSDFSLFLKYNSIGIALTQGLIVVYALLYFYFSLAKKDSKFLLINLGVFLYMISSSLILASGNLVFNFDLISRDDYILLLTLNNAFYIIFQILVFIAWYINFRIKPTRYLS</sequence>
<dbReference type="EMBL" id="QVID01000002">
    <property type="protein sequence ID" value="RFN57893.1"/>
    <property type="molecule type" value="Genomic_DNA"/>
</dbReference>
<feature type="transmembrane region" description="Helical" evidence="1">
    <location>
        <begin position="144"/>
        <end position="167"/>
    </location>
</feature>
<evidence type="ECO:0008006" key="4">
    <source>
        <dbReference type="Google" id="ProtNLM"/>
    </source>
</evidence>
<reference evidence="2 3" key="1">
    <citation type="journal article" date="2007" name="Int. J. Syst. Evol. Microbiol.">
        <title>Marixanthomonas ophiurae gen. nov., sp. nov., a marine bacterium of the family Flavobacteriaceae isolated from a deep-sea brittle star.</title>
        <authorList>
            <person name="Romanenko L.A."/>
            <person name="Uchino M."/>
            <person name="Frolova G.M."/>
            <person name="Mikhailov V.V."/>
        </authorList>
    </citation>
    <scope>NUCLEOTIDE SEQUENCE [LARGE SCALE GENOMIC DNA]</scope>
    <source>
        <strain evidence="2 3">KMM 3046</strain>
    </source>
</reference>
<comment type="caution">
    <text evidence="2">The sequence shown here is derived from an EMBL/GenBank/DDBJ whole genome shotgun (WGS) entry which is preliminary data.</text>
</comment>
<evidence type="ECO:0000256" key="1">
    <source>
        <dbReference type="SAM" id="Phobius"/>
    </source>
</evidence>
<dbReference type="AlphaFoldDB" id="A0A3E1Q6Y4"/>
<dbReference type="RefSeq" id="WP_117159842.1">
    <property type="nucleotide sequence ID" value="NZ_QVID01000002.1"/>
</dbReference>
<keyword evidence="1" id="KW-0472">Membrane</keyword>
<name>A0A3E1Q6Y4_9FLAO</name>
<dbReference type="OrthoDB" id="1203283at2"/>
<organism evidence="2 3">
    <name type="scientific">Marixanthomonas ophiurae</name>
    <dbReference type="NCBI Taxonomy" id="387659"/>
    <lineage>
        <taxon>Bacteria</taxon>
        <taxon>Pseudomonadati</taxon>
        <taxon>Bacteroidota</taxon>
        <taxon>Flavobacteriia</taxon>
        <taxon>Flavobacteriales</taxon>
        <taxon>Flavobacteriaceae</taxon>
        <taxon>Marixanthomonas</taxon>
    </lineage>
</organism>
<accession>A0A3E1Q6Y4</accession>
<proteinExistence type="predicted"/>
<gene>
    <name evidence="2" type="ORF">DZ858_11655</name>
</gene>
<feature type="transmembrane region" description="Helical" evidence="1">
    <location>
        <begin position="6"/>
        <end position="23"/>
    </location>
</feature>
<keyword evidence="1" id="KW-0812">Transmembrane</keyword>
<feature type="transmembrane region" description="Helical" evidence="1">
    <location>
        <begin position="87"/>
        <end position="104"/>
    </location>
</feature>
<dbReference type="Proteomes" id="UP000261082">
    <property type="component" value="Unassembled WGS sequence"/>
</dbReference>
<evidence type="ECO:0000313" key="3">
    <source>
        <dbReference type="Proteomes" id="UP000261082"/>
    </source>
</evidence>
<protein>
    <recommendedName>
        <fullName evidence="4">YhhN-like protein</fullName>
    </recommendedName>
</protein>
<feature type="transmembrane region" description="Helical" evidence="1">
    <location>
        <begin position="60"/>
        <end position="80"/>
    </location>
</feature>
<feature type="transmembrane region" description="Helical" evidence="1">
    <location>
        <begin position="116"/>
        <end position="137"/>
    </location>
</feature>
<feature type="transmembrane region" description="Helical" evidence="1">
    <location>
        <begin position="179"/>
        <end position="203"/>
    </location>
</feature>